<proteinExistence type="predicted"/>
<keyword evidence="1" id="KW-0472">Membrane</keyword>
<comment type="caution">
    <text evidence="2">The sequence shown here is derived from an EMBL/GenBank/DDBJ whole genome shotgun (WGS) entry which is preliminary data.</text>
</comment>
<dbReference type="Proteomes" id="UP000005801">
    <property type="component" value="Unassembled WGS sequence"/>
</dbReference>
<feature type="transmembrane region" description="Helical" evidence="1">
    <location>
        <begin position="56"/>
        <end position="82"/>
    </location>
</feature>
<protein>
    <submittedName>
        <fullName evidence="2">Uncharacterized protein</fullName>
    </submittedName>
</protein>
<dbReference type="EMBL" id="ABCS01000127">
    <property type="protein sequence ID" value="EDM74496.1"/>
    <property type="molecule type" value="Genomic_DNA"/>
</dbReference>
<gene>
    <name evidence="2" type="ORF">PPSIR1_06396</name>
</gene>
<name>A6GHY9_9BACT</name>
<evidence type="ECO:0000313" key="2">
    <source>
        <dbReference type="EMBL" id="EDM74496.1"/>
    </source>
</evidence>
<keyword evidence="1" id="KW-1133">Transmembrane helix</keyword>
<accession>A6GHY9</accession>
<evidence type="ECO:0000313" key="3">
    <source>
        <dbReference type="Proteomes" id="UP000005801"/>
    </source>
</evidence>
<sequence length="97" mass="9762">MSGQSWRELGLRAWVLVLSALVAAGWGAMELAGWGQGLEALTGMRPAGGAGAAARGLVYALTWIGVSAVVPIALGAVSLWTLARALGLFGARASAAE</sequence>
<dbReference type="AlphaFoldDB" id="A6GHY9"/>
<dbReference type="STRING" id="391625.PPSIR1_06396"/>
<evidence type="ECO:0000256" key="1">
    <source>
        <dbReference type="SAM" id="Phobius"/>
    </source>
</evidence>
<dbReference type="RefSeq" id="WP_006976325.1">
    <property type="nucleotide sequence ID" value="NZ_ABCS01000127.1"/>
</dbReference>
<organism evidence="2 3">
    <name type="scientific">Plesiocystis pacifica SIR-1</name>
    <dbReference type="NCBI Taxonomy" id="391625"/>
    <lineage>
        <taxon>Bacteria</taxon>
        <taxon>Pseudomonadati</taxon>
        <taxon>Myxococcota</taxon>
        <taxon>Polyangia</taxon>
        <taxon>Nannocystales</taxon>
        <taxon>Nannocystaceae</taxon>
        <taxon>Plesiocystis</taxon>
    </lineage>
</organism>
<reference evidence="2 3" key="1">
    <citation type="submission" date="2007-06" db="EMBL/GenBank/DDBJ databases">
        <authorList>
            <person name="Shimkets L."/>
            <person name="Ferriera S."/>
            <person name="Johnson J."/>
            <person name="Kravitz S."/>
            <person name="Beeson K."/>
            <person name="Sutton G."/>
            <person name="Rogers Y.-H."/>
            <person name="Friedman R."/>
            <person name="Frazier M."/>
            <person name="Venter J.C."/>
        </authorList>
    </citation>
    <scope>NUCLEOTIDE SEQUENCE [LARGE SCALE GENOMIC DNA]</scope>
    <source>
        <strain evidence="2 3">SIR-1</strain>
    </source>
</reference>
<keyword evidence="1" id="KW-0812">Transmembrane</keyword>
<keyword evidence="3" id="KW-1185">Reference proteome</keyword>